<feature type="compositionally biased region" description="Basic and acidic residues" evidence="1">
    <location>
        <begin position="374"/>
        <end position="393"/>
    </location>
</feature>
<keyword evidence="4" id="KW-1185">Reference proteome</keyword>
<dbReference type="Proteomes" id="UP001472677">
    <property type="component" value="Unassembled WGS sequence"/>
</dbReference>
<feature type="region of interest" description="Disordered" evidence="1">
    <location>
        <begin position="371"/>
        <end position="404"/>
    </location>
</feature>
<dbReference type="InterPro" id="IPR044824">
    <property type="entry name" value="MAIN-like"/>
</dbReference>
<proteinExistence type="predicted"/>
<name>A0ABR2FZK9_9ROSI</name>
<accession>A0ABR2FZK9</accession>
<organism evidence="3 4">
    <name type="scientific">Hibiscus sabdariffa</name>
    <name type="common">roselle</name>
    <dbReference type="NCBI Taxonomy" id="183260"/>
    <lineage>
        <taxon>Eukaryota</taxon>
        <taxon>Viridiplantae</taxon>
        <taxon>Streptophyta</taxon>
        <taxon>Embryophyta</taxon>
        <taxon>Tracheophyta</taxon>
        <taxon>Spermatophyta</taxon>
        <taxon>Magnoliopsida</taxon>
        <taxon>eudicotyledons</taxon>
        <taxon>Gunneridae</taxon>
        <taxon>Pentapetalae</taxon>
        <taxon>rosids</taxon>
        <taxon>malvids</taxon>
        <taxon>Malvales</taxon>
        <taxon>Malvaceae</taxon>
        <taxon>Malvoideae</taxon>
        <taxon>Hibiscus</taxon>
    </lineage>
</organism>
<dbReference type="PANTHER" id="PTHR46033:SF17">
    <property type="entry name" value="AMINOTRANSFERASE-LIKE PLANT MOBILE DOMAIN-CONTAINING PROTEIN"/>
    <property type="match status" value="1"/>
</dbReference>
<dbReference type="InterPro" id="IPR019557">
    <property type="entry name" value="AminoTfrase-like_pln_mobile"/>
</dbReference>
<dbReference type="EMBL" id="JBBPBM010000004">
    <property type="protein sequence ID" value="KAK8589721.1"/>
    <property type="molecule type" value="Genomic_DNA"/>
</dbReference>
<evidence type="ECO:0000259" key="2">
    <source>
        <dbReference type="Pfam" id="PF10536"/>
    </source>
</evidence>
<dbReference type="PANTHER" id="PTHR46033">
    <property type="entry name" value="PROTEIN MAIN-LIKE 2"/>
    <property type="match status" value="1"/>
</dbReference>
<sequence>MTKKIYNFAQNLLPKKFNFHSVVVEKLNEMGFENLIKPVEVANHCYLFLSAIMQRYNREKKCFEFGEHNSIRLFITLEDALRITGLRIDCNPVIIKETSINLKHLCFKQLGNDDMLSNKGDICLSKLNDHFVKLKSDNLLENPNLIFHIRAVVFYIIVSIVAPFSSSTVPTLCLALLEDVKTIKSCACGAAMLAHLYWSLDRIKDQNSIISGISTLFRGPIIPPEFIEEVNGRPRKFPLKVEWHQKMMFILEHIPWVVSQLLYPGDPNILPDFIEEVNDCPMEFPLMVEWHKKMGMPLKDSRNAFNESTFTNYFSQLSEDNVNDILGTPTQEQDDVWDGGLQQDHIGTLPTQEQDDVGMVGCSKIMHRMNSSNTKKEDMGDEQQDHAAQEYDHAGASTQRQQKFRTYRRRKQVMGQIKSIPLFTHL</sequence>
<evidence type="ECO:0000256" key="1">
    <source>
        <dbReference type="SAM" id="MobiDB-lite"/>
    </source>
</evidence>
<dbReference type="Pfam" id="PF10536">
    <property type="entry name" value="PMD"/>
    <property type="match status" value="1"/>
</dbReference>
<evidence type="ECO:0000313" key="3">
    <source>
        <dbReference type="EMBL" id="KAK8589721.1"/>
    </source>
</evidence>
<comment type="caution">
    <text evidence="3">The sequence shown here is derived from an EMBL/GenBank/DDBJ whole genome shotgun (WGS) entry which is preliminary data.</text>
</comment>
<gene>
    <name evidence="3" type="ORF">V6N12_024112</name>
</gene>
<evidence type="ECO:0000313" key="4">
    <source>
        <dbReference type="Proteomes" id="UP001472677"/>
    </source>
</evidence>
<reference evidence="3 4" key="1">
    <citation type="journal article" date="2024" name="G3 (Bethesda)">
        <title>Genome assembly of Hibiscus sabdariffa L. provides insights into metabolisms of medicinal natural products.</title>
        <authorList>
            <person name="Kim T."/>
        </authorList>
    </citation>
    <scope>NUCLEOTIDE SEQUENCE [LARGE SCALE GENOMIC DNA]</scope>
    <source>
        <strain evidence="3">TK-2024</strain>
        <tissue evidence="3">Old leaves</tissue>
    </source>
</reference>
<protein>
    <recommendedName>
        <fullName evidence="2">Aminotransferase-like plant mobile domain-containing protein</fullName>
    </recommendedName>
</protein>
<feature type="domain" description="Aminotransferase-like plant mobile" evidence="2">
    <location>
        <begin position="49"/>
        <end position="212"/>
    </location>
</feature>